<feature type="compositionally biased region" description="Basic and acidic residues" evidence="8">
    <location>
        <begin position="457"/>
        <end position="466"/>
    </location>
</feature>
<feature type="region of interest" description="Disordered" evidence="8">
    <location>
        <begin position="122"/>
        <end position="355"/>
    </location>
</feature>
<dbReference type="InterPro" id="IPR051000">
    <property type="entry name" value="Homeobox_DNA-bind_prot"/>
</dbReference>
<dbReference type="InterPro" id="IPR017970">
    <property type="entry name" value="Homeobox_CS"/>
</dbReference>
<organism evidence="10 11">
    <name type="scientific">Exophiala xenobiotica</name>
    <dbReference type="NCBI Taxonomy" id="348802"/>
    <lineage>
        <taxon>Eukaryota</taxon>
        <taxon>Fungi</taxon>
        <taxon>Dikarya</taxon>
        <taxon>Ascomycota</taxon>
        <taxon>Pezizomycotina</taxon>
        <taxon>Eurotiomycetes</taxon>
        <taxon>Chaetothyriomycetidae</taxon>
        <taxon>Chaetothyriales</taxon>
        <taxon>Herpotrichiellaceae</taxon>
        <taxon>Exophiala</taxon>
    </lineage>
</organism>
<dbReference type="PROSITE" id="PS00027">
    <property type="entry name" value="HOMEOBOX_1"/>
    <property type="match status" value="1"/>
</dbReference>
<reference evidence="10 11" key="1">
    <citation type="submission" date="2015-01" db="EMBL/GenBank/DDBJ databases">
        <title>The Genome Sequence of Exophiala xenobiotica CBS118157.</title>
        <authorList>
            <consortium name="The Broad Institute Genomics Platform"/>
            <person name="Cuomo C."/>
            <person name="de Hoog S."/>
            <person name="Gorbushina A."/>
            <person name="Stielow B."/>
            <person name="Teixiera M."/>
            <person name="Abouelleil A."/>
            <person name="Chapman S.B."/>
            <person name="Priest M."/>
            <person name="Young S.K."/>
            <person name="Wortman J."/>
            <person name="Nusbaum C."/>
            <person name="Birren B."/>
        </authorList>
    </citation>
    <scope>NUCLEOTIDE SEQUENCE [LARGE SCALE GENOMIC DNA]</scope>
    <source>
        <strain evidence="10 11">CBS 118157</strain>
    </source>
</reference>
<dbReference type="PANTHER" id="PTHR24324:SF9">
    <property type="entry name" value="HOMEOBOX DOMAIN-CONTAINING PROTEIN"/>
    <property type="match status" value="1"/>
</dbReference>
<keyword evidence="5 6" id="KW-0539">Nucleus</keyword>
<dbReference type="GeneID" id="25324681"/>
<evidence type="ECO:0000256" key="4">
    <source>
        <dbReference type="ARBA" id="ARBA00023155"/>
    </source>
</evidence>
<name>A0A0D2ER94_9EURO</name>
<feature type="compositionally biased region" description="Basic and acidic residues" evidence="8">
    <location>
        <begin position="519"/>
        <end position="531"/>
    </location>
</feature>
<feature type="region of interest" description="Disordered" evidence="8">
    <location>
        <begin position="1"/>
        <end position="76"/>
    </location>
</feature>
<protein>
    <recommendedName>
        <fullName evidence="9">Homeobox domain-containing protein</fullName>
    </recommendedName>
</protein>
<evidence type="ECO:0000256" key="6">
    <source>
        <dbReference type="PROSITE-ProRule" id="PRU00108"/>
    </source>
</evidence>
<feature type="domain" description="Homeobox" evidence="9">
    <location>
        <begin position="46"/>
        <end position="106"/>
    </location>
</feature>
<dbReference type="AlphaFoldDB" id="A0A0D2ER94"/>
<sequence length="544" mass="58958">MDEDSKGATHTPHYSDVQPQYAFEVEHQSMMSLSSSSSAPTSESNSAAKAKRKRTSPQDHAILEAAYLKNSKPDKSERAQIVSQVNMSEKEVQIWFQNRRQNDRRRSKPLQPHELVAHLHTRTASPIPFQAIPPAVRDQTSPSLIRPKPLLAPSDVIPRPASRASSIHDLLNPASSAESDSSQEEPLHGSQETAARSTPPSSFGEPGAVTAKNAADANVETQASKSDEKAESTDNEQGSARKRGHDEMIGERTPTPNGAGLEQEAPPPRAKEPLTRSSSMMRLSMTVDGAVKVRTNNEPTPSPEKPRAAPPPATQAKVKSGLMRSKSAMTSVEIFQDPGQGAHSKAREPGFGRSRDARTWEFYCDTNTKDALSTQAEAETAGSAVSAINLIRTNSLKSRSQALSPSLTKTNSRVGMASKGGKPKLSRAQSSLGRLQGLDAGTQSSVKKPKHAGHARSPSDDSDKENWAPGTHLSEHPLRRTQPSARPRPILQENEEMTFPDATSSRKRREAETNNQRSPTKEKAKGDDLDCVKSLLSLSQGAWN</sequence>
<comment type="subcellular location">
    <subcellularLocation>
        <location evidence="1">Endomembrane system</location>
        <topology evidence="1">Multi-pass membrane protein</topology>
    </subcellularLocation>
    <subcellularLocation>
        <location evidence="2">Endoplasmic reticulum membrane</location>
    </subcellularLocation>
    <subcellularLocation>
        <location evidence="6 7">Nucleus</location>
    </subcellularLocation>
</comment>
<evidence type="ECO:0000313" key="10">
    <source>
        <dbReference type="EMBL" id="KIW58233.1"/>
    </source>
</evidence>
<dbReference type="HOGENOM" id="CLU_033452_0_0_1"/>
<evidence type="ECO:0000256" key="8">
    <source>
        <dbReference type="SAM" id="MobiDB-lite"/>
    </source>
</evidence>
<dbReference type="STRING" id="348802.A0A0D2ER94"/>
<feature type="region of interest" description="Disordered" evidence="8">
    <location>
        <begin position="392"/>
        <end position="531"/>
    </location>
</feature>
<feature type="DNA-binding region" description="Homeobox" evidence="6">
    <location>
        <begin position="48"/>
        <end position="107"/>
    </location>
</feature>
<dbReference type="EMBL" id="KN847318">
    <property type="protein sequence ID" value="KIW58233.1"/>
    <property type="molecule type" value="Genomic_DNA"/>
</dbReference>
<proteinExistence type="predicted"/>
<evidence type="ECO:0000313" key="11">
    <source>
        <dbReference type="Proteomes" id="UP000054342"/>
    </source>
</evidence>
<evidence type="ECO:0000259" key="9">
    <source>
        <dbReference type="PROSITE" id="PS50071"/>
    </source>
</evidence>
<feature type="compositionally biased region" description="Low complexity" evidence="8">
    <location>
        <begin position="29"/>
        <end position="48"/>
    </location>
</feature>
<gene>
    <name evidence="10" type="ORF">PV05_02773</name>
</gene>
<accession>A0A0D2ER94</accession>
<feature type="compositionally biased region" description="Polar residues" evidence="8">
    <location>
        <begin position="392"/>
        <end position="413"/>
    </location>
</feature>
<dbReference type="GO" id="GO:0000978">
    <property type="term" value="F:RNA polymerase II cis-regulatory region sequence-specific DNA binding"/>
    <property type="evidence" value="ECO:0007669"/>
    <property type="project" value="TreeGrafter"/>
</dbReference>
<feature type="compositionally biased region" description="Low complexity" evidence="8">
    <location>
        <begin position="275"/>
        <end position="286"/>
    </location>
</feature>
<dbReference type="InterPro" id="IPR001356">
    <property type="entry name" value="HD"/>
</dbReference>
<evidence type="ECO:0000256" key="3">
    <source>
        <dbReference type="ARBA" id="ARBA00023125"/>
    </source>
</evidence>
<dbReference type="CDD" id="cd00086">
    <property type="entry name" value="homeodomain"/>
    <property type="match status" value="1"/>
</dbReference>
<dbReference type="RefSeq" id="XP_013318817.1">
    <property type="nucleotide sequence ID" value="XM_013463363.1"/>
</dbReference>
<dbReference type="PANTHER" id="PTHR24324">
    <property type="entry name" value="HOMEOBOX PROTEIN HHEX"/>
    <property type="match status" value="1"/>
</dbReference>
<evidence type="ECO:0000256" key="2">
    <source>
        <dbReference type="ARBA" id="ARBA00004586"/>
    </source>
</evidence>
<feature type="compositionally biased region" description="Pro residues" evidence="8">
    <location>
        <begin position="300"/>
        <end position="313"/>
    </location>
</feature>
<keyword evidence="11" id="KW-1185">Reference proteome</keyword>
<keyword evidence="4 6" id="KW-0371">Homeobox</keyword>
<feature type="compositionally biased region" description="Polar residues" evidence="8">
    <location>
        <begin position="190"/>
        <end position="201"/>
    </location>
</feature>
<dbReference type="PROSITE" id="PS50071">
    <property type="entry name" value="HOMEOBOX_2"/>
    <property type="match status" value="1"/>
</dbReference>
<dbReference type="FunFam" id="1.10.10.60:FF:000020">
    <property type="entry name" value="Ceramide synthase 5"/>
    <property type="match status" value="1"/>
</dbReference>
<dbReference type="SUPFAM" id="SSF46689">
    <property type="entry name" value="Homeodomain-like"/>
    <property type="match status" value="1"/>
</dbReference>
<keyword evidence="3 6" id="KW-0238">DNA-binding</keyword>
<dbReference type="GO" id="GO:0005789">
    <property type="term" value="C:endoplasmic reticulum membrane"/>
    <property type="evidence" value="ECO:0007669"/>
    <property type="project" value="UniProtKB-SubCell"/>
</dbReference>
<dbReference type="OrthoDB" id="6159439at2759"/>
<dbReference type="Proteomes" id="UP000054342">
    <property type="component" value="Unassembled WGS sequence"/>
</dbReference>
<feature type="compositionally biased region" description="Basic and acidic residues" evidence="8">
    <location>
        <begin position="345"/>
        <end position="355"/>
    </location>
</feature>
<evidence type="ECO:0000256" key="7">
    <source>
        <dbReference type="RuleBase" id="RU000682"/>
    </source>
</evidence>
<evidence type="ECO:0000256" key="5">
    <source>
        <dbReference type="ARBA" id="ARBA00023242"/>
    </source>
</evidence>
<evidence type="ECO:0000256" key="1">
    <source>
        <dbReference type="ARBA" id="ARBA00004127"/>
    </source>
</evidence>
<dbReference type="Pfam" id="PF00046">
    <property type="entry name" value="Homeodomain"/>
    <property type="match status" value="1"/>
</dbReference>
<dbReference type="Gene3D" id="1.10.10.60">
    <property type="entry name" value="Homeodomain-like"/>
    <property type="match status" value="1"/>
</dbReference>
<dbReference type="InterPro" id="IPR009057">
    <property type="entry name" value="Homeodomain-like_sf"/>
</dbReference>
<dbReference type="GO" id="GO:0005634">
    <property type="term" value="C:nucleus"/>
    <property type="evidence" value="ECO:0007669"/>
    <property type="project" value="UniProtKB-SubCell"/>
</dbReference>
<dbReference type="GO" id="GO:0030154">
    <property type="term" value="P:cell differentiation"/>
    <property type="evidence" value="ECO:0007669"/>
    <property type="project" value="TreeGrafter"/>
</dbReference>
<dbReference type="GO" id="GO:0000981">
    <property type="term" value="F:DNA-binding transcription factor activity, RNA polymerase II-specific"/>
    <property type="evidence" value="ECO:0007669"/>
    <property type="project" value="InterPro"/>
</dbReference>
<dbReference type="SMART" id="SM00389">
    <property type="entry name" value="HOX"/>
    <property type="match status" value="1"/>
</dbReference>